<accession>A0A212JHS9</accession>
<organism evidence="1">
    <name type="scientific">uncultured Desulfovibrio sp</name>
    <dbReference type="NCBI Taxonomy" id="167968"/>
    <lineage>
        <taxon>Bacteria</taxon>
        <taxon>Pseudomonadati</taxon>
        <taxon>Thermodesulfobacteriota</taxon>
        <taxon>Desulfovibrionia</taxon>
        <taxon>Desulfovibrionales</taxon>
        <taxon>Desulfovibrionaceae</taxon>
        <taxon>Desulfovibrio</taxon>
        <taxon>environmental samples</taxon>
    </lineage>
</organism>
<name>A0A212JHS9_9BACT</name>
<reference evidence="1" key="1">
    <citation type="submission" date="2016-04" db="EMBL/GenBank/DDBJ databases">
        <authorList>
            <person name="Evans L.H."/>
            <person name="Alamgir A."/>
            <person name="Owens N."/>
            <person name="Weber N.D."/>
            <person name="Virtaneva K."/>
            <person name="Barbian K."/>
            <person name="Babar A."/>
            <person name="Rosenke K."/>
        </authorList>
    </citation>
    <scope>NUCLEOTIDE SEQUENCE</scope>
    <source>
        <strain evidence="1">92-2</strain>
    </source>
</reference>
<proteinExistence type="predicted"/>
<dbReference type="AlphaFoldDB" id="A0A212JHS9"/>
<protein>
    <submittedName>
        <fullName evidence="1">Uncharacterized protein</fullName>
    </submittedName>
</protein>
<dbReference type="EMBL" id="FLUP01000001">
    <property type="protein sequence ID" value="SBV99013.1"/>
    <property type="molecule type" value="Genomic_DNA"/>
</dbReference>
<evidence type="ECO:0000313" key="1">
    <source>
        <dbReference type="EMBL" id="SBV99013.1"/>
    </source>
</evidence>
<gene>
    <name evidence="1" type="ORF">KM92DES2_11137</name>
</gene>
<sequence>MLLRIPLESHIFFEQAILLRNNSVTRLQNTLVLF</sequence>